<evidence type="ECO:0000256" key="9">
    <source>
        <dbReference type="ARBA" id="ARBA00030264"/>
    </source>
</evidence>
<dbReference type="SUPFAM" id="SSF51366">
    <property type="entry name" value="Ribulose-phoshate binding barrel"/>
    <property type="match status" value="1"/>
</dbReference>
<dbReference type="Pfam" id="PF00977">
    <property type="entry name" value="His_biosynth"/>
    <property type="match status" value="1"/>
</dbReference>
<dbReference type="PANTHER" id="PTHR21235:SF2">
    <property type="entry name" value="IMIDAZOLE GLYCEROL PHOSPHATE SYNTHASE HISHF"/>
    <property type="match status" value="1"/>
</dbReference>
<dbReference type="RefSeq" id="WP_110200839.1">
    <property type="nucleotide sequence ID" value="NZ_QICH01000002.1"/>
</dbReference>
<dbReference type="InterPro" id="IPR011060">
    <property type="entry name" value="RibuloseP-bd_barrel"/>
</dbReference>
<dbReference type="GO" id="GO:0000105">
    <property type="term" value="P:L-histidine biosynthetic process"/>
    <property type="evidence" value="ECO:0007669"/>
    <property type="project" value="UniProtKB-UniPathway"/>
</dbReference>
<proteinExistence type="inferred from homology"/>
<evidence type="ECO:0000256" key="1">
    <source>
        <dbReference type="ARBA" id="ARBA00005091"/>
    </source>
</evidence>
<evidence type="ECO:0000313" key="13">
    <source>
        <dbReference type="Proteomes" id="UP000247689"/>
    </source>
</evidence>
<keyword evidence="6 11" id="KW-0368">Histidine biosynthesis</keyword>
<protein>
    <recommendedName>
        <fullName evidence="4">imidazole glycerol-phosphate synthase</fullName>
        <ecNumber evidence="4">4.3.2.10</ecNumber>
    </recommendedName>
    <alternativeName>
        <fullName evidence="9">IGP synthase cyclase subunit</fullName>
    </alternativeName>
</protein>
<keyword evidence="7" id="KW-0456">Lyase</keyword>
<evidence type="ECO:0000256" key="6">
    <source>
        <dbReference type="ARBA" id="ARBA00023102"/>
    </source>
</evidence>
<organism evidence="12 13">
    <name type="scientific">Kangiella spongicola</name>
    <dbReference type="NCBI Taxonomy" id="796379"/>
    <lineage>
        <taxon>Bacteria</taxon>
        <taxon>Pseudomonadati</taxon>
        <taxon>Pseudomonadota</taxon>
        <taxon>Gammaproteobacteria</taxon>
        <taxon>Kangiellales</taxon>
        <taxon>Kangiellaceae</taxon>
        <taxon>Kangiella</taxon>
    </lineage>
</organism>
<dbReference type="InterPro" id="IPR004651">
    <property type="entry name" value="HisF"/>
</dbReference>
<keyword evidence="13" id="KW-1185">Reference proteome</keyword>
<comment type="catalytic activity">
    <reaction evidence="10">
        <text>5-[(5-phospho-1-deoxy-D-ribulos-1-ylimino)methylamino]-1-(5-phospho-beta-D-ribosyl)imidazole-4-carboxamide + L-glutamine = D-erythro-1-(imidazol-4-yl)glycerol 3-phosphate + 5-amino-1-(5-phospho-beta-D-ribosyl)imidazole-4-carboxamide + L-glutamate + H(+)</text>
        <dbReference type="Rhea" id="RHEA:24793"/>
        <dbReference type="ChEBI" id="CHEBI:15378"/>
        <dbReference type="ChEBI" id="CHEBI:29985"/>
        <dbReference type="ChEBI" id="CHEBI:58278"/>
        <dbReference type="ChEBI" id="CHEBI:58359"/>
        <dbReference type="ChEBI" id="CHEBI:58475"/>
        <dbReference type="ChEBI" id="CHEBI:58525"/>
        <dbReference type="EC" id="4.3.2.10"/>
    </reaction>
</comment>
<evidence type="ECO:0000256" key="8">
    <source>
        <dbReference type="ARBA" id="ARBA00025475"/>
    </source>
</evidence>
<dbReference type="InterPro" id="IPR013785">
    <property type="entry name" value="Aldolase_TIM"/>
</dbReference>
<evidence type="ECO:0000256" key="7">
    <source>
        <dbReference type="ARBA" id="ARBA00023239"/>
    </source>
</evidence>
<dbReference type="AlphaFoldDB" id="A0A318D1E4"/>
<dbReference type="OrthoDB" id="9807749at2"/>
<dbReference type="Proteomes" id="UP000247689">
    <property type="component" value="Unassembled WGS sequence"/>
</dbReference>
<dbReference type="UniPathway" id="UPA00031">
    <property type="reaction ID" value="UER00010"/>
</dbReference>
<sequence>MLEKRIIPTLLLSKGKLVKTVKFKDPVYIGDPINAVRIFNDKEVDELCLLDITASKSNAKINFSLMESITREAFMPVCYGGGVKSIEDIDRLFALGIEKVALNNILFKDKDLVIEAVRKYGSQSIVASIDVKKNIFGKYKITCLSGTKGLEINFDQAIKYLHDVKVGEIYLTSINREGTMTGFDMNLVKSFSEKTNLPMIVNGGAGCCEDILEVFKSTNITAVSCGSFFVYKGKHRAVLINYPKNKLLSYLGDI</sequence>
<evidence type="ECO:0000256" key="5">
    <source>
        <dbReference type="ARBA" id="ARBA00022605"/>
    </source>
</evidence>
<dbReference type="PANTHER" id="PTHR21235">
    <property type="entry name" value="IMIDAZOLE GLYCEROL PHOSPHATE SYNTHASE SUBUNIT HISF/H IGP SYNTHASE SUBUNIT HISF/H"/>
    <property type="match status" value="1"/>
</dbReference>
<accession>A0A318D1E4</accession>
<dbReference type="GO" id="GO:0000107">
    <property type="term" value="F:imidazoleglycerol-phosphate synthase activity"/>
    <property type="evidence" value="ECO:0007669"/>
    <property type="project" value="InterPro"/>
</dbReference>
<comment type="similarity">
    <text evidence="2 11">Belongs to the HisA/HisF family.</text>
</comment>
<evidence type="ECO:0000313" key="12">
    <source>
        <dbReference type="EMBL" id="PXF63036.1"/>
    </source>
</evidence>
<dbReference type="GO" id="GO:0016829">
    <property type="term" value="F:lyase activity"/>
    <property type="evidence" value="ECO:0007669"/>
    <property type="project" value="UniProtKB-KW"/>
</dbReference>
<evidence type="ECO:0000256" key="11">
    <source>
        <dbReference type="RuleBase" id="RU003657"/>
    </source>
</evidence>
<evidence type="ECO:0000256" key="10">
    <source>
        <dbReference type="ARBA" id="ARBA00047838"/>
    </source>
</evidence>
<dbReference type="EC" id="4.3.2.10" evidence="4"/>
<dbReference type="CDD" id="cd04731">
    <property type="entry name" value="HisF"/>
    <property type="match status" value="1"/>
</dbReference>
<comment type="pathway">
    <text evidence="1">Amino-acid biosynthesis; L-histidine biosynthesis; L-histidine from 5-phospho-alpha-D-ribose 1-diphosphate: step 5/9.</text>
</comment>
<dbReference type="InterPro" id="IPR006062">
    <property type="entry name" value="His_biosynth"/>
</dbReference>
<comment type="function">
    <text evidence="8">IGPS catalyzes the conversion of PRFAR and glutamine to IGP, AICAR and glutamate. The HisF subunit catalyzes the cyclization activity that produces IGP and AICAR from PRFAR using the ammonia provided by the HisH subunit.</text>
</comment>
<evidence type="ECO:0000256" key="4">
    <source>
        <dbReference type="ARBA" id="ARBA00012809"/>
    </source>
</evidence>
<dbReference type="EMBL" id="QICH01000002">
    <property type="protein sequence ID" value="PXF63036.1"/>
    <property type="molecule type" value="Genomic_DNA"/>
</dbReference>
<evidence type="ECO:0000256" key="2">
    <source>
        <dbReference type="ARBA" id="ARBA00009667"/>
    </source>
</evidence>
<name>A0A318D1E4_9GAMM</name>
<reference evidence="12 13" key="1">
    <citation type="submission" date="2018-05" db="EMBL/GenBank/DDBJ databases">
        <title>Kangiella spongicola genome sequence.</title>
        <authorList>
            <person name="Maclea K.S."/>
            <person name="Goen A.E."/>
            <person name="Kelley C."/>
            <person name="Underriner A."/>
            <person name="Silverwood T."/>
            <person name="Trachtenberg A.M."/>
        </authorList>
    </citation>
    <scope>NUCLEOTIDE SEQUENCE [LARGE SCALE GENOMIC DNA]</scope>
    <source>
        <strain evidence="12 13">ATCC BAA-2076</strain>
    </source>
</reference>
<comment type="subunit">
    <text evidence="3">Heterodimer of HisH and HisF.</text>
</comment>
<comment type="caution">
    <text evidence="12">The sequence shown here is derived from an EMBL/GenBank/DDBJ whole genome shotgun (WGS) entry which is preliminary data.</text>
</comment>
<dbReference type="InterPro" id="IPR050064">
    <property type="entry name" value="IGPS_HisA/HisF"/>
</dbReference>
<gene>
    <name evidence="12" type="ORF">DL796_06170</name>
</gene>
<keyword evidence="5 11" id="KW-0028">Amino-acid biosynthesis</keyword>
<dbReference type="NCBIfam" id="NF038364">
    <property type="entry name" value="AglZ_HisF2_fam"/>
    <property type="match status" value="1"/>
</dbReference>
<evidence type="ECO:0000256" key="3">
    <source>
        <dbReference type="ARBA" id="ARBA00011152"/>
    </source>
</evidence>
<dbReference type="Gene3D" id="3.20.20.70">
    <property type="entry name" value="Aldolase class I"/>
    <property type="match status" value="1"/>
</dbReference>